<protein>
    <submittedName>
        <fullName evidence="3">Tam domain methyltransferase</fullName>
    </submittedName>
</protein>
<dbReference type="Pfam" id="PF13489">
    <property type="entry name" value="Methyltransf_23"/>
    <property type="match status" value="1"/>
</dbReference>
<dbReference type="Proteomes" id="UP000016923">
    <property type="component" value="Unassembled WGS sequence"/>
</dbReference>
<feature type="compositionally biased region" description="Polar residues" evidence="2">
    <location>
        <begin position="1"/>
        <end position="10"/>
    </location>
</feature>
<feature type="region of interest" description="Disordered" evidence="2">
    <location>
        <begin position="346"/>
        <end position="389"/>
    </location>
</feature>
<dbReference type="OMA" id="CSAMRKQ"/>
<keyword evidence="3" id="KW-0489">Methyltransferase</keyword>
<dbReference type="PANTHER" id="PTHR43591">
    <property type="entry name" value="METHYLTRANSFERASE"/>
    <property type="match status" value="1"/>
</dbReference>
<dbReference type="HOGENOM" id="CLU_010595_1_2_1"/>
<dbReference type="EMBL" id="KE148173">
    <property type="protein sequence ID" value="EPE02892.1"/>
    <property type="molecule type" value="Genomic_DNA"/>
</dbReference>
<dbReference type="eggNOG" id="ENOG502RS7T">
    <property type="taxonomic scope" value="Eukaryota"/>
</dbReference>
<accession>S3BR42</accession>
<dbReference type="STRING" id="1262450.S3BR42"/>
<feature type="region of interest" description="Disordered" evidence="2">
    <location>
        <begin position="1"/>
        <end position="59"/>
    </location>
</feature>
<dbReference type="GO" id="GO:0008168">
    <property type="term" value="F:methyltransferase activity"/>
    <property type="evidence" value="ECO:0007669"/>
    <property type="project" value="UniProtKB-KW"/>
</dbReference>
<name>S3BR42_OPHP1</name>
<dbReference type="PANTHER" id="PTHR43591:SF31">
    <property type="entry name" value="LAEA-LIKE, PUTATIVE (AFU_ORTHOLOGUE AFUA_8G01930)-RELATED"/>
    <property type="match status" value="1"/>
</dbReference>
<dbReference type="CDD" id="cd02440">
    <property type="entry name" value="AdoMet_MTases"/>
    <property type="match status" value="1"/>
</dbReference>
<sequence>MASIPETSAASPLPVDNVDDTANSPNSSEAPDTPATPDHDADDADDHEAGDDDGDSAVDVPFRESLTSLRSSIMAYQHENGRTYHAMSAGNLQHHVLTLTIEGNHCLCPKNDGAKRVLDLGTGTGIWAMEYADAHPEAEVIGVDLSPVQPEFVPPNCYFEIDDLEKEWTWNRPFDFVFCRMMAGSFSDYGSIVQKAFAHLEPGGYFEAQDMGLPMGCDDGTLTKDSDFWTWMSLVMESLQKMGRPIAAQMWKVLMEEAGFEDVTETVYKWPTNRWPREPKYKELGQWSLANMDSALEPSTLAPLTRGLGWTHDEVMVLVSKARKQLRDPNIHAYWPMYFVHGRKPLNGTEPNPTSQIPSIDPGTPQPIKNALPHVLEPEPRRLKKTQAQ</sequence>
<evidence type="ECO:0000313" key="4">
    <source>
        <dbReference type="Proteomes" id="UP000016923"/>
    </source>
</evidence>
<dbReference type="Gene3D" id="3.40.50.150">
    <property type="entry name" value="Vaccinia Virus protein VP39"/>
    <property type="match status" value="1"/>
</dbReference>
<dbReference type="SUPFAM" id="SSF53335">
    <property type="entry name" value="S-adenosyl-L-methionine-dependent methyltransferases"/>
    <property type="match status" value="1"/>
</dbReference>
<comment type="similarity">
    <text evidence="1">Belongs to the methyltransferase superfamily. LaeA methyltransferase family.</text>
</comment>
<dbReference type="VEuPathDB" id="FungiDB:F503_01633"/>
<evidence type="ECO:0000313" key="3">
    <source>
        <dbReference type="EMBL" id="EPE02892.1"/>
    </source>
</evidence>
<reference evidence="3 4" key="1">
    <citation type="journal article" date="2013" name="BMC Genomics">
        <title>The genome and transcriptome of the pine saprophyte Ophiostoma piceae, and a comparison with the bark beetle-associated pine pathogen Grosmannia clavigera.</title>
        <authorList>
            <person name="Haridas S."/>
            <person name="Wang Y."/>
            <person name="Lim L."/>
            <person name="Massoumi Alamouti S."/>
            <person name="Jackman S."/>
            <person name="Docking R."/>
            <person name="Robertson G."/>
            <person name="Birol I."/>
            <person name="Bohlmann J."/>
            <person name="Breuil C."/>
        </authorList>
    </citation>
    <scope>NUCLEOTIDE SEQUENCE [LARGE SCALE GENOMIC DNA]</scope>
    <source>
        <strain evidence="3 4">UAMH 11346</strain>
    </source>
</reference>
<feature type="compositionally biased region" description="Polar residues" evidence="2">
    <location>
        <begin position="349"/>
        <end position="358"/>
    </location>
</feature>
<gene>
    <name evidence="3" type="ORF">F503_01633</name>
</gene>
<dbReference type="AlphaFoldDB" id="S3BR42"/>
<evidence type="ECO:0000256" key="1">
    <source>
        <dbReference type="ARBA" id="ARBA00038158"/>
    </source>
</evidence>
<keyword evidence="3" id="KW-0808">Transferase</keyword>
<dbReference type="OrthoDB" id="2013972at2759"/>
<feature type="compositionally biased region" description="Acidic residues" evidence="2">
    <location>
        <begin position="40"/>
        <end position="56"/>
    </location>
</feature>
<dbReference type="GO" id="GO:0032259">
    <property type="term" value="P:methylation"/>
    <property type="evidence" value="ECO:0007669"/>
    <property type="project" value="UniProtKB-KW"/>
</dbReference>
<proteinExistence type="inferred from homology"/>
<organism evidence="3 4">
    <name type="scientific">Ophiostoma piceae (strain UAMH 11346)</name>
    <name type="common">Sap stain fungus</name>
    <dbReference type="NCBI Taxonomy" id="1262450"/>
    <lineage>
        <taxon>Eukaryota</taxon>
        <taxon>Fungi</taxon>
        <taxon>Dikarya</taxon>
        <taxon>Ascomycota</taxon>
        <taxon>Pezizomycotina</taxon>
        <taxon>Sordariomycetes</taxon>
        <taxon>Sordariomycetidae</taxon>
        <taxon>Ophiostomatales</taxon>
        <taxon>Ophiostomataceae</taxon>
        <taxon>Ophiostoma</taxon>
    </lineage>
</organism>
<dbReference type="InterPro" id="IPR029063">
    <property type="entry name" value="SAM-dependent_MTases_sf"/>
</dbReference>
<keyword evidence="4" id="KW-1185">Reference proteome</keyword>
<evidence type="ECO:0000256" key="2">
    <source>
        <dbReference type="SAM" id="MobiDB-lite"/>
    </source>
</evidence>